<evidence type="ECO:0000313" key="1">
    <source>
        <dbReference type="EMBL" id="KXT14879.1"/>
    </source>
</evidence>
<evidence type="ECO:0000313" key="2">
    <source>
        <dbReference type="Proteomes" id="UP000073492"/>
    </source>
</evidence>
<protein>
    <submittedName>
        <fullName evidence="1">Uncharacterized protein</fullName>
    </submittedName>
</protein>
<dbReference type="AlphaFoldDB" id="A0A139IJJ4"/>
<dbReference type="EMBL" id="LFZO01000072">
    <property type="protein sequence ID" value="KXT14879.1"/>
    <property type="molecule type" value="Genomic_DNA"/>
</dbReference>
<keyword evidence="2" id="KW-1185">Reference proteome</keyword>
<sequence length="65" mass="6995">MPIRKANDSSEKHSVLLGGSIQAQLMGEFGSVHFSVGLAHGVVPLDRSDIWPGGVKAYYGYGQMF</sequence>
<name>A0A139IJJ4_9PEZI</name>
<proteinExistence type="predicted"/>
<gene>
    <name evidence="1" type="ORF">AC579_769</name>
</gene>
<accession>A0A139IJJ4</accession>
<comment type="caution">
    <text evidence="1">The sequence shown here is derived from an EMBL/GenBank/DDBJ whole genome shotgun (WGS) entry which is preliminary data.</text>
</comment>
<organism evidence="1 2">
    <name type="scientific">Pseudocercospora musae</name>
    <dbReference type="NCBI Taxonomy" id="113226"/>
    <lineage>
        <taxon>Eukaryota</taxon>
        <taxon>Fungi</taxon>
        <taxon>Dikarya</taxon>
        <taxon>Ascomycota</taxon>
        <taxon>Pezizomycotina</taxon>
        <taxon>Dothideomycetes</taxon>
        <taxon>Dothideomycetidae</taxon>
        <taxon>Mycosphaerellales</taxon>
        <taxon>Mycosphaerellaceae</taxon>
        <taxon>Pseudocercospora</taxon>
    </lineage>
</organism>
<dbReference type="Proteomes" id="UP000073492">
    <property type="component" value="Unassembled WGS sequence"/>
</dbReference>
<reference evidence="1 2" key="1">
    <citation type="submission" date="2015-07" db="EMBL/GenBank/DDBJ databases">
        <title>Comparative genomics of the Sigatoka disease complex on banana suggests a link between parallel evolutionary changes in Pseudocercospora fijiensis and Pseudocercospora eumusae and increased virulence on the banana host.</title>
        <authorList>
            <person name="Chang T.-C."/>
            <person name="Salvucci A."/>
            <person name="Crous P.W."/>
            <person name="Stergiopoulos I."/>
        </authorList>
    </citation>
    <scope>NUCLEOTIDE SEQUENCE [LARGE SCALE GENOMIC DNA]</scope>
    <source>
        <strain evidence="1 2">CBS 116634</strain>
    </source>
</reference>